<keyword evidence="2" id="KW-1185">Reference proteome</keyword>
<evidence type="ECO:0000313" key="1">
    <source>
        <dbReference type="EMBL" id="KRL49397.1"/>
    </source>
</evidence>
<evidence type="ECO:0008006" key="3">
    <source>
        <dbReference type="Google" id="ProtNLM"/>
    </source>
</evidence>
<sequence>MIQMAYVVPRELWLYDDRGMMNWMGWLLSDHSAFMEQAAHNDQPQQALSAMTDAAIDGTLKQAFEKRQLVAIQLNPMWDTAYLPEVIGLVVGCDDGKVFLQAQDGGMQTLSVTDIRHVRTTQSKHWWAA</sequence>
<proteinExistence type="predicted"/>
<dbReference type="PATRIC" id="fig|1423769.4.peg.81"/>
<dbReference type="AlphaFoldDB" id="A0A0R1R5T4"/>
<protein>
    <recommendedName>
        <fullName evidence="3">DNA-directed RNA polymerase beta subunit</fullName>
    </recommendedName>
</protein>
<gene>
    <name evidence="1" type="ORF">FD01_GL000068</name>
</gene>
<comment type="caution">
    <text evidence="1">The sequence shown here is derived from an EMBL/GenBank/DDBJ whole genome shotgun (WGS) entry which is preliminary data.</text>
</comment>
<name>A0A0R1R5T4_9LACO</name>
<accession>A0A0R1R5T4</accession>
<dbReference type="EMBL" id="AZEU01000079">
    <property type="protein sequence ID" value="KRL49397.1"/>
    <property type="molecule type" value="Genomic_DNA"/>
</dbReference>
<reference evidence="1 2" key="1">
    <citation type="journal article" date="2015" name="Genome Announc.">
        <title>Expanding the biotechnology potential of lactobacilli through comparative genomics of 213 strains and associated genera.</title>
        <authorList>
            <person name="Sun Z."/>
            <person name="Harris H.M."/>
            <person name="McCann A."/>
            <person name="Guo C."/>
            <person name="Argimon S."/>
            <person name="Zhang W."/>
            <person name="Yang X."/>
            <person name="Jeffery I.B."/>
            <person name="Cooney J.C."/>
            <person name="Kagawa T.F."/>
            <person name="Liu W."/>
            <person name="Song Y."/>
            <person name="Salvetti E."/>
            <person name="Wrobel A."/>
            <person name="Rasinkangas P."/>
            <person name="Parkhill J."/>
            <person name="Rea M.C."/>
            <person name="O'Sullivan O."/>
            <person name="Ritari J."/>
            <person name="Douillard F.P."/>
            <person name="Paul Ross R."/>
            <person name="Yang R."/>
            <person name="Briner A.E."/>
            <person name="Felis G.E."/>
            <person name="de Vos W.M."/>
            <person name="Barrangou R."/>
            <person name="Klaenhammer T.R."/>
            <person name="Caufield P.W."/>
            <person name="Cui Y."/>
            <person name="Zhang H."/>
            <person name="O'Toole P.W."/>
        </authorList>
    </citation>
    <scope>NUCLEOTIDE SEQUENCE [LARGE SCALE GENOMIC DNA]</scope>
    <source>
        <strain evidence="1 2">DSM 13343</strain>
    </source>
</reference>
<organism evidence="1 2">
    <name type="scientific">Lacticaseibacillus manihotivorans DSM 13343 = JCM 12514</name>
    <dbReference type="NCBI Taxonomy" id="1423769"/>
    <lineage>
        <taxon>Bacteria</taxon>
        <taxon>Bacillati</taxon>
        <taxon>Bacillota</taxon>
        <taxon>Bacilli</taxon>
        <taxon>Lactobacillales</taxon>
        <taxon>Lactobacillaceae</taxon>
        <taxon>Lacticaseibacillus</taxon>
    </lineage>
</organism>
<dbReference type="Proteomes" id="UP000051790">
    <property type="component" value="Unassembled WGS sequence"/>
</dbReference>
<evidence type="ECO:0000313" key="2">
    <source>
        <dbReference type="Proteomes" id="UP000051790"/>
    </source>
</evidence>